<dbReference type="EMBL" id="OX597819">
    <property type="protein sequence ID" value="CAI9723912.1"/>
    <property type="molecule type" value="Genomic_DNA"/>
</dbReference>
<name>A0AA36AZ30_OCTVU</name>
<gene>
    <name evidence="1" type="ORF">OCTVUL_1B011791</name>
</gene>
<evidence type="ECO:0000313" key="1">
    <source>
        <dbReference type="EMBL" id="CAI9723912.1"/>
    </source>
</evidence>
<evidence type="ECO:0000313" key="2">
    <source>
        <dbReference type="Proteomes" id="UP001162480"/>
    </source>
</evidence>
<accession>A0AA36AZ30</accession>
<proteinExistence type="predicted"/>
<dbReference type="AlphaFoldDB" id="A0AA36AZ30"/>
<reference evidence="1" key="1">
    <citation type="submission" date="2023-08" db="EMBL/GenBank/DDBJ databases">
        <authorList>
            <person name="Alioto T."/>
            <person name="Alioto T."/>
            <person name="Gomez Garrido J."/>
        </authorList>
    </citation>
    <scope>NUCLEOTIDE SEQUENCE</scope>
</reference>
<organism evidence="1 2">
    <name type="scientific">Octopus vulgaris</name>
    <name type="common">Common octopus</name>
    <dbReference type="NCBI Taxonomy" id="6645"/>
    <lineage>
        <taxon>Eukaryota</taxon>
        <taxon>Metazoa</taxon>
        <taxon>Spiralia</taxon>
        <taxon>Lophotrochozoa</taxon>
        <taxon>Mollusca</taxon>
        <taxon>Cephalopoda</taxon>
        <taxon>Coleoidea</taxon>
        <taxon>Octopodiformes</taxon>
        <taxon>Octopoda</taxon>
        <taxon>Incirrata</taxon>
        <taxon>Octopodidae</taxon>
        <taxon>Octopus</taxon>
    </lineage>
</organism>
<protein>
    <submittedName>
        <fullName evidence="1">Uncharacterized protein</fullName>
    </submittedName>
</protein>
<keyword evidence="2" id="KW-1185">Reference proteome</keyword>
<sequence>MYKNCIDNDGKCLSAGDFRFGLQKRRCVAFYCKVYKDDIKLNIQYDVVCNVGEILSKRRKFNYKKLDEC</sequence>
<dbReference type="Proteomes" id="UP001162480">
    <property type="component" value="Chromosome 6"/>
</dbReference>